<evidence type="ECO:0000256" key="1">
    <source>
        <dbReference type="SAM" id="SignalP"/>
    </source>
</evidence>
<dbReference type="GO" id="GO:0030682">
    <property type="term" value="P:symbiont-mediated perturbation of host defenses"/>
    <property type="evidence" value="ECO:0007669"/>
    <property type="project" value="InterPro"/>
</dbReference>
<dbReference type="AlphaFoldDB" id="L7LQR5"/>
<accession>L7LQR5</accession>
<keyword evidence="1" id="KW-0732">Signal</keyword>
<dbReference type="EMBL" id="GACK01011177">
    <property type="protein sequence ID" value="JAA53857.1"/>
    <property type="molecule type" value="mRNA"/>
</dbReference>
<sequence length="159" mass="18032">MMFSVAFLIFSAGVLSATAEDPASTTCTEPPAVDGWNFLKEHHQYDMLQRNFNTTGGEHTKCLTSNIKKKDETKHLASALIQFQLHQGGPWYKLNQEYQFSRDRTEKFNIMRTTRTSEGPKASYRFGLTLDTCAVVYVDEIDSFTQESQGSSQCLEILE</sequence>
<evidence type="ECO:0000313" key="2">
    <source>
        <dbReference type="EMBL" id="JAA53857.1"/>
    </source>
</evidence>
<reference evidence="2" key="1">
    <citation type="submission" date="2012-11" db="EMBL/GenBank/DDBJ databases">
        <authorList>
            <person name="Lucero-Rivera Y.E."/>
            <person name="Tovar-Ramirez D."/>
        </authorList>
    </citation>
    <scope>NUCLEOTIDE SEQUENCE</scope>
    <source>
        <tissue evidence="2">Salivary gland</tissue>
    </source>
</reference>
<dbReference type="Pfam" id="PF02098">
    <property type="entry name" value="His_binding"/>
    <property type="match status" value="1"/>
</dbReference>
<reference evidence="2" key="2">
    <citation type="journal article" date="2015" name="J. Proteomics">
        <title>Sexual differences in the sialomes of the zebra tick, Rhipicephalus pulchellus.</title>
        <authorList>
            <person name="Tan A.W."/>
            <person name="Francischetti I.M."/>
            <person name="Slovak M."/>
            <person name="Kini R.M."/>
            <person name="Ribeiro J.M."/>
        </authorList>
    </citation>
    <scope>NUCLEOTIDE SEQUENCE</scope>
    <source>
        <tissue evidence="2">Salivary gland</tissue>
    </source>
</reference>
<feature type="signal peptide" evidence="1">
    <location>
        <begin position="1"/>
        <end position="19"/>
    </location>
</feature>
<feature type="chain" id="PRO_5003980338" evidence="1">
    <location>
        <begin position="20"/>
        <end position="159"/>
    </location>
</feature>
<name>L7LQR5_RHIPC</name>
<dbReference type="InterPro" id="IPR012674">
    <property type="entry name" value="Calycin"/>
</dbReference>
<dbReference type="GO" id="GO:0043176">
    <property type="term" value="F:amine binding"/>
    <property type="evidence" value="ECO:0007669"/>
    <property type="project" value="InterPro"/>
</dbReference>
<organism evidence="2">
    <name type="scientific">Rhipicephalus pulchellus</name>
    <name type="common">Yellow backed tick</name>
    <name type="synonym">Dermacentor pulchellus</name>
    <dbReference type="NCBI Taxonomy" id="72859"/>
    <lineage>
        <taxon>Eukaryota</taxon>
        <taxon>Metazoa</taxon>
        <taxon>Ecdysozoa</taxon>
        <taxon>Arthropoda</taxon>
        <taxon>Chelicerata</taxon>
        <taxon>Arachnida</taxon>
        <taxon>Acari</taxon>
        <taxon>Parasitiformes</taxon>
        <taxon>Ixodida</taxon>
        <taxon>Ixodoidea</taxon>
        <taxon>Ixodidae</taxon>
        <taxon>Rhipicephalinae</taxon>
        <taxon>Rhipicephalus</taxon>
        <taxon>Rhipicephalus</taxon>
    </lineage>
</organism>
<dbReference type="Gene3D" id="2.40.128.20">
    <property type="match status" value="1"/>
</dbReference>
<dbReference type="InterPro" id="IPR002970">
    <property type="entry name" value="Tick_his-bd"/>
</dbReference>
<dbReference type="SUPFAM" id="SSF50814">
    <property type="entry name" value="Lipocalins"/>
    <property type="match status" value="1"/>
</dbReference>
<proteinExistence type="evidence at transcript level"/>
<protein>
    <submittedName>
        <fullName evidence="2">Putative salivary lipocalin</fullName>
    </submittedName>
</protein>